<dbReference type="AlphaFoldDB" id="A0AAD8I8Q9"/>
<dbReference type="EMBL" id="JAUIZM010000006">
    <property type="protein sequence ID" value="KAK1380007.1"/>
    <property type="molecule type" value="Genomic_DNA"/>
</dbReference>
<name>A0AAD8I8Q9_9APIA</name>
<reference evidence="3" key="2">
    <citation type="submission" date="2023-05" db="EMBL/GenBank/DDBJ databases">
        <authorList>
            <person name="Schelkunov M.I."/>
        </authorList>
    </citation>
    <scope>NUCLEOTIDE SEQUENCE</scope>
    <source>
        <strain evidence="3">Hsosn_3</strain>
        <tissue evidence="3">Leaf</tissue>
    </source>
</reference>
<feature type="region of interest" description="Disordered" evidence="1">
    <location>
        <begin position="1"/>
        <end position="88"/>
    </location>
</feature>
<evidence type="ECO:0000259" key="2">
    <source>
        <dbReference type="Pfam" id="PF03468"/>
    </source>
</evidence>
<feature type="compositionally biased region" description="Pro residues" evidence="1">
    <location>
        <begin position="41"/>
        <end position="50"/>
    </location>
</feature>
<gene>
    <name evidence="3" type="ORF">POM88_026751</name>
</gene>
<proteinExistence type="predicted"/>
<dbReference type="InterPro" id="IPR005380">
    <property type="entry name" value="XS_domain"/>
</dbReference>
<dbReference type="GO" id="GO:0031047">
    <property type="term" value="P:regulatory ncRNA-mediated gene silencing"/>
    <property type="evidence" value="ECO:0007669"/>
    <property type="project" value="InterPro"/>
</dbReference>
<evidence type="ECO:0000256" key="1">
    <source>
        <dbReference type="SAM" id="MobiDB-lite"/>
    </source>
</evidence>
<accession>A0AAD8I8Q9</accession>
<sequence>MAGGNNKPSSSSSSSHKSRWESGPTKPPANRNLPNSGNPRNLPPPPPVKPKPTSNNNPVAKPSPQHPSPSGGPFVYPDNHGPPPSYGFHMLERRSIGLADGSARSYFALPLNYQDFVTQLGPSRFEGNVGKQFPMSPDFRESRNKNQEYWNSLGKEGGLKRKFVDEGDERDGLARQRQQLLQYGNAGLNSSGGSSNVYGREEDLRGGKFMRGEESGRSGGRGKFSEVDQVALKKAFLHFVKMVNEDSGLRKRCLADGKQGRVECVACRRSTKDFPDMHGLIMHAYNPDSAELIVDHLGLHKALCILMGWNHQIPPDNSKQYQLLSADEAAANQDDLIMWPPHVIIHNTMTGKGRDGRVEGLGNRAMDTKLRDLGFSSGKAKSLYGKQGHLGVTLVKFVGDQSGLKEATRLGEFFEKDKHGRRSWAGMQSVVSNKAAENNPSLVRVDKNTGEKERILFGYLATVSDFDKIDQDTKTRVEIVSKREYKPFE</sequence>
<evidence type="ECO:0000313" key="3">
    <source>
        <dbReference type="EMBL" id="KAK1380007.1"/>
    </source>
</evidence>
<dbReference type="PANTHER" id="PTHR46619:SF3">
    <property type="entry name" value="RNA RECOGNITION MOTIF XS DOMAIN PROTEIN"/>
    <property type="match status" value="1"/>
</dbReference>
<dbReference type="Proteomes" id="UP001237642">
    <property type="component" value="Unassembled WGS sequence"/>
</dbReference>
<comment type="caution">
    <text evidence="3">The sequence shown here is derived from an EMBL/GenBank/DDBJ whole genome shotgun (WGS) entry which is preliminary data.</text>
</comment>
<keyword evidence="4" id="KW-1185">Reference proteome</keyword>
<organism evidence="3 4">
    <name type="scientific">Heracleum sosnowskyi</name>
    <dbReference type="NCBI Taxonomy" id="360622"/>
    <lineage>
        <taxon>Eukaryota</taxon>
        <taxon>Viridiplantae</taxon>
        <taxon>Streptophyta</taxon>
        <taxon>Embryophyta</taxon>
        <taxon>Tracheophyta</taxon>
        <taxon>Spermatophyta</taxon>
        <taxon>Magnoliopsida</taxon>
        <taxon>eudicotyledons</taxon>
        <taxon>Gunneridae</taxon>
        <taxon>Pentapetalae</taxon>
        <taxon>asterids</taxon>
        <taxon>campanulids</taxon>
        <taxon>Apiales</taxon>
        <taxon>Apiaceae</taxon>
        <taxon>Apioideae</taxon>
        <taxon>apioid superclade</taxon>
        <taxon>Tordylieae</taxon>
        <taxon>Tordyliinae</taxon>
        <taxon>Heracleum</taxon>
    </lineage>
</organism>
<evidence type="ECO:0000313" key="4">
    <source>
        <dbReference type="Proteomes" id="UP001237642"/>
    </source>
</evidence>
<feature type="domain" description="XS" evidence="2">
    <location>
        <begin position="334"/>
        <end position="467"/>
    </location>
</feature>
<dbReference type="InterPro" id="IPR038588">
    <property type="entry name" value="XS_domain_sf"/>
</dbReference>
<feature type="compositionally biased region" description="Low complexity" evidence="1">
    <location>
        <begin position="30"/>
        <end position="40"/>
    </location>
</feature>
<reference evidence="3" key="1">
    <citation type="submission" date="2023-02" db="EMBL/GenBank/DDBJ databases">
        <title>Genome of toxic invasive species Heracleum sosnowskyi carries increased number of genes despite the absence of recent whole-genome duplications.</title>
        <authorList>
            <person name="Schelkunov M."/>
            <person name="Shtratnikova V."/>
            <person name="Makarenko M."/>
            <person name="Klepikova A."/>
            <person name="Omelchenko D."/>
            <person name="Novikova G."/>
            <person name="Obukhova E."/>
            <person name="Bogdanov V."/>
            <person name="Penin A."/>
            <person name="Logacheva M."/>
        </authorList>
    </citation>
    <scope>NUCLEOTIDE SEQUENCE</scope>
    <source>
        <strain evidence="3">Hsosn_3</strain>
        <tissue evidence="3">Leaf</tissue>
    </source>
</reference>
<protein>
    <submittedName>
        <fullName evidence="3">XS domain-containing protein</fullName>
    </submittedName>
</protein>
<dbReference type="Pfam" id="PF03468">
    <property type="entry name" value="XS"/>
    <property type="match status" value="1"/>
</dbReference>
<dbReference type="Gene3D" id="3.30.70.2890">
    <property type="entry name" value="XS domain"/>
    <property type="match status" value="1"/>
</dbReference>
<feature type="compositionally biased region" description="Low complexity" evidence="1">
    <location>
        <begin position="51"/>
        <end position="73"/>
    </location>
</feature>
<dbReference type="PANTHER" id="PTHR46619">
    <property type="entry name" value="RNA RECOGNITION MOTIF XS DOMAIN PROTEIN-RELATED"/>
    <property type="match status" value="1"/>
</dbReference>